<accession>A0ABS9ML79</accession>
<protein>
    <recommendedName>
        <fullName evidence="3">L-2-amino-thiazoline-4-carboxylic acid hydrolase</fullName>
    </recommendedName>
</protein>
<evidence type="ECO:0000313" key="1">
    <source>
        <dbReference type="EMBL" id="MCG4611301.1"/>
    </source>
</evidence>
<organism evidence="1 2">
    <name type="scientific">Anaeromassilibacillus senegalensis</name>
    <dbReference type="NCBI Taxonomy" id="1673717"/>
    <lineage>
        <taxon>Bacteria</taxon>
        <taxon>Bacillati</taxon>
        <taxon>Bacillota</taxon>
        <taxon>Clostridia</taxon>
        <taxon>Eubacteriales</taxon>
        <taxon>Acutalibacteraceae</taxon>
        <taxon>Anaeromassilibacillus</taxon>
    </lineage>
</organism>
<gene>
    <name evidence="1" type="ORF">L0P57_10210</name>
</gene>
<dbReference type="EMBL" id="JAKNHQ010000014">
    <property type="protein sequence ID" value="MCG4611301.1"/>
    <property type="molecule type" value="Genomic_DNA"/>
</dbReference>
<dbReference type="RefSeq" id="WP_191441319.1">
    <property type="nucleotide sequence ID" value="NZ_JAKNHQ010000014.1"/>
</dbReference>
<keyword evidence="2" id="KW-1185">Reference proteome</keyword>
<evidence type="ECO:0000313" key="2">
    <source>
        <dbReference type="Proteomes" id="UP001298681"/>
    </source>
</evidence>
<comment type="caution">
    <text evidence="1">The sequence shown here is derived from an EMBL/GenBank/DDBJ whole genome shotgun (WGS) entry which is preliminary data.</text>
</comment>
<name>A0ABS9ML79_9FIRM</name>
<evidence type="ECO:0008006" key="3">
    <source>
        <dbReference type="Google" id="ProtNLM"/>
    </source>
</evidence>
<dbReference type="Proteomes" id="UP001298681">
    <property type="component" value="Unassembled WGS sequence"/>
</dbReference>
<proteinExistence type="predicted"/>
<sequence length="144" mass="16339">MDDKIRYWFQGFEQGVAALGTSQQEALFHECGKNCVQQGTLAFYQSLYRTAEGNLDRFFEAVNDTPGLRGEVMEPDTVYLLAFAQCSCPLVTEGYVRSPRLCECSRQSVLYVLRTLWPEKRFEVTLCGTILRGAQECACRITVQ</sequence>
<reference evidence="1 2" key="1">
    <citation type="submission" date="2022-01" db="EMBL/GenBank/DDBJ databases">
        <title>Collection of gut derived symbiotic bacterial strains cultured from healthy donors.</title>
        <authorList>
            <person name="Lin H."/>
            <person name="Kohout C."/>
            <person name="Waligurski E."/>
            <person name="Pamer E.G."/>
        </authorList>
    </citation>
    <scope>NUCLEOTIDE SEQUENCE [LARGE SCALE GENOMIC DNA]</scope>
    <source>
        <strain evidence="1 2">DFI.7.58</strain>
    </source>
</reference>